<protein>
    <submittedName>
        <fullName evidence="1">Uncharacterized protein</fullName>
    </submittedName>
</protein>
<name>A0ABN6YYT7_9FIRM</name>
<proteinExistence type="predicted"/>
<reference evidence="2" key="1">
    <citation type="journal article" date="2023" name="Int. J. Syst. Evol. Microbiol.">
        <title>Claveliimonas bilis gen. nov., sp. nov., deoxycholic acid-producing bacteria isolated from human faeces, and reclassification of Sellimonas monacensis Zenner et al. 2021 as Claveliimonas monacensis comb. nov.</title>
        <authorList>
            <person name="Hisatomi A."/>
            <person name="Kastawa N.W.E.P.G."/>
            <person name="Song I."/>
            <person name="Ohkuma M."/>
            <person name="Fukiya S."/>
            <person name="Sakamoto M."/>
        </authorList>
    </citation>
    <scope>NUCLEOTIDE SEQUENCE [LARGE SCALE GENOMIC DNA]</scope>
    <source>
        <strain evidence="2">12BBH14</strain>
    </source>
</reference>
<dbReference type="Proteomes" id="UP001305815">
    <property type="component" value="Chromosome"/>
</dbReference>
<sequence>MIPDRIFLRRCAQKNNLELPRELEDWLLVHFEDEPYENFNTASILEDMVCMYCQSFAYGRLDVTIPDPITRLKERYDDLKDLITDLRVDISYLQGLCDDYDVRGKVILQPQGKEFFT</sequence>
<evidence type="ECO:0000313" key="2">
    <source>
        <dbReference type="Proteomes" id="UP001305815"/>
    </source>
</evidence>
<dbReference type="RefSeq" id="WP_316266141.1">
    <property type="nucleotide sequence ID" value="NZ_AP027742.1"/>
</dbReference>
<evidence type="ECO:0000313" key="1">
    <source>
        <dbReference type="EMBL" id="BDZ76304.1"/>
    </source>
</evidence>
<organism evidence="1 2">
    <name type="scientific">Claveliimonas bilis</name>
    <dbReference type="NCBI Taxonomy" id="3028070"/>
    <lineage>
        <taxon>Bacteria</taxon>
        <taxon>Bacillati</taxon>
        <taxon>Bacillota</taxon>
        <taxon>Clostridia</taxon>
        <taxon>Lachnospirales</taxon>
        <taxon>Lachnospiraceae</taxon>
        <taxon>Claveliimonas</taxon>
    </lineage>
</organism>
<dbReference type="EMBL" id="AP027742">
    <property type="protein sequence ID" value="BDZ76304.1"/>
    <property type="molecule type" value="Genomic_DNA"/>
</dbReference>
<gene>
    <name evidence="1" type="ORF">Lac1_04870</name>
</gene>
<accession>A0ABN6YYT7</accession>
<keyword evidence="2" id="KW-1185">Reference proteome</keyword>